<dbReference type="InterPro" id="IPR011042">
    <property type="entry name" value="6-blade_b-propeller_TolB-like"/>
</dbReference>
<dbReference type="STRING" id="760192.Halhy_1126"/>
<reference evidence="2 3" key="1">
    <citation type="journal article" date="2011" name="Stand. Genomic Sci.">
        <title>Complete genome sequence of Haliscomenobacter hydrossis type strain (O).</title>
        <authorList>
            <consortium name="US DOE Joint Genome Institute (JGI-PGF)"/>
            <person name="Daligault H."/>
            <person name="Lapidus A."/>
            <person name="Zeytun A."/>
            <person name="Nolan M."/>
            <person name="Lucas S."/>
            <person name="Del Rio T.G."/>
            <person name="Tice H."/>
            <person name="Cheng J.F."/>
            <person name="Tapia R."/>
            <person name="Han C."/>
            <person name="Goodwin L."/>
            <person name="Pitluck S."/>
            <person name="Liolios K."/>
            <person name="Pagani I."/>
            <person name="Ivanova N."/>
            <person name="Huntemann M."/>
            <person name="Mavromatis K."/>
            <person name="Mikhailova N."/>
            <person name="Pati A."/>
            <person name="Chen A."/>
            <person name="Palaniappan K."/>
            <person name="Land M."/>
            <person name="Hauser L."/>
            <person name="Brambilla E.M."/>
            <person name="Rohde M."/>
            <person name="Verbarg S."/>
            <person name="Goker M."/>
            <person name="Bristow J."/>
            <person name="Eisen J.A."/>
            <person name="Markowitz V."/>
            <person name="Hugenholtz P."/>
            <person name="Kyrpides N.C."/>
            <person name="Klenk H.P."/>
            <person name="Woyke T."/>
        </authorList>
    </citation>
    <scope>NUCLEOTIDE SEQUENCE [LARGE SCALE GENOMIC DNA]</scope>
    <source>
        <strain evidence="3">ATCC 27775 / DSM 1100 / LMG 10767 / O</strain>
    </source>
</reference>
<keyword evidence="1" id="KW-1133">Transmembrane helix</keyword>
<keyword evidence="3" id="KW-1185">Reference proteome</keyword>
<dbReference type="HOGENOM" id="CLU_634242_0_0_10"/>
<dbReference type="InterPro" id="IPR050778">
    <property type="entry name" value="Cueball_EGF_LRP_Nidogen"/>
</dbReference>
<evidence type="ECO:0000313" key="3">
    <source>
        <dbReference type="Proteomes" id="UP000008461"/>
    </source>
</evidence>
<evidence type="ECO:0000256" key="1">
    <source>
        <dbReference type="SAM" id="Phobius"/>
    </source>
</evidence>
<name>F4KRN5_HALH1</name>
<evidence type="ECO:0000313" key="2">
    <source>
        <dbReference type="EMBL" id="AEE49024.1"/>
    </source>
</evidence>
<reference key="2">
    <citation type="submission" date="2011-04" db="EMBL/GenBank/DDBJ databases">
        <title>Complete sequence of chromosome of Haliscomenobacter hydrossis DSM 1100.</title>
        <authorList>
            <consortium name="US DOE Joint Genome Institute (JGI-PGF)"/>
            <person name="Lucas S."/>
            <person name="Han J."/>
            <person name="Lapidus A."/>
            <person name="Bruce D."/>
            <person name="Goodwin L."/>
            <person name="Pitluck S."/>
            <person name="Peters L."/>
            <person name="Kyrpides N."/>
            <person name="Mavromatis K."/>
            <person name="Ivanova N."/>
            <person name="Ovchinnikova G."/>
            <person name="Pagani I."/>
            <person name="Daligault H."/>
            <person name="Detter J.C."/>
            <person name="Han C."/>
            <person name="Land M."/>
            <person name="Hauser L."/>
            <person name="Markowitz V."/>
            <person name="Cheng J.-F."/>
            <person name="Hugenholtz P."/>
            <person name="Woyke T."/>
            <person name="Wu D."/>
            <person name="Verbarg S."/>
            <person name="Frueling A."/>
            <person name="Brambilla E."/>
            <person name="Klenk H.-P."/>
            <person name="Eisen J.A."/>
        </authorList>
    </citation>
    <scope>NUCLEOTIDE SEQUENCE</scope>
    <source>
        <strain>DSM 1100</strain>
    </source>
</reference>
<accession>F4KRN5</accession>
<organism evidence="2 3">
    <name type="scientific">Haliscomenobacter hydrossis (strain ATCC 27775 / DSM 1100 / LMG 10767 / O)</name>
    <dbReference type="NCBI Taxonomy" id="760192"/>
    <lineage>
        <taxon>Bacteria</taxon>
        <taxon>Pseudomonadati</taxon>
        <taxon>Bacteroidota</taxon>
        <taxon>Saprospiria</taxon>
        <taxon>Saprospirales</taxon>
        <taxon>Haliscomenobacteraceae</taxon>
        <taxon>Haliscomenobacter</taxon>
    </lineage>
</organism>
<dbReference type="KEGG" id="hhy:Halhy_1126"/>
<dbReference type="AlphaFoldDB" id="F4KRN5"/>
<dbReference type="eggNOG" id="COG3391">
    <property type="taxonomic scope" value="Bacteria"/>
</dbReference>
<dbReference type="EMBL" id="CP002691">
    <property type="protein sequence ID" value="AEE49024.1"/>
    <property type="molecule type" value="Genomic_DNA"/>
</dbReference>
<keyword evidence="1" id="KW-0472">Membrane</keyword>
<keyword evidence="2" id="KW-0675">Receptor</keyword>
<gene>
    <name evidence="2" type="ordered locus">Halhy_1126</name>
</gene>
<dbReference type="Gene3D" id="2.120.10.30">
    <property type="entry name" value="TolB, C-terminal domain"/>
    <property type="match status" value="2"/>
</dbReference>
<dbReference type="InterPro" id="IPR000033">
    <property type="entry name" value="LDLR_classB_rpt"/>
</dbReference>
<dbReference type="SMART" id="SM00135">
    <property type="entry name" value="LY"/>
    <property type="match status" value="4"/>
</dbReference>
<protein>
    <submittedName>
        <fullName evidence="2">Low-density lipoprotein receptor YWTD repeat-containing protein</fullName>
    </submittedName>
</protein>
<dbReference type="RefSeq" id="WP_013763579.1">
    <property type="nucleotide sequence ID" value="NC_015510.1"/>
</dbReference>
<sequence length="432" mass="49132">MNAVEKFWEEIAELIKGEFGNGHPASWDKYRISLFLEAFHAKLEAICQNDPRKAELCGVRPTKTGDTPKPTTTYHSFRRIFITKESSGNRTTREMFAIYFGYDSAHDLMTKRGIVEEPRSQTSETPPPNKPGRRPWLAILTTLIIIILLLLIKCAFSNSEARHMIVRNERGIAWINLKHKRLIQIVDHSPFVIGIDFDPNTNTLFWANAHDNYQSISSARINSSFTGIEEITLNNRLTKRMKYPAGIALDTKNKFIYCADYMDSIIVKYNYQGKLLDSSLVGKLSGPSSVELDTKRQILYWTDVVSHKIGRIFLESGRIEPDFIRSPGKYPDGLSLDTIHNKIYWAVNGGKEIGWAHLSSPTPHWIRLSQRPSAVEVDAANGILYYTLWDNNLIGQIRLPAKQTIYNISKKNTFSAGAFSPGVVKIIDLKRR</sequence>
<dbReference type="PANTHER" id="PTHR46513">
    <property type="entry name" value="VITELLOGENIN RECEPTOR-LIKE PROTEIN-RELATED-RELATED"/>
    <property type="match status" value="1"/>
</dbReference>
<keyword evidence="1" id="KW-0812">Transmembrane</keyword>
<dbReference type="OrthoDB" id="9797664at2"/>
<dbReference type="Proteomes" id="UP000008461">
    <property type="component" value="Chromosome"/>
</dbReference>
<proteinExistence type="predicted"/>
<dbReference type="SUPFAM" id="SSF63825">
    <property type="entry name" value="YWTD domain"/>
    <property type="match status" value="1"/>
</dbReference>
<feature type="transmembrane region" description="Helical" evidence="1">
    <location>
        <begin position="136"/>
        <end position="156"/>
    </location>
</feature>
<keyword evidence="2" id="KW-0449">Lipoprotein</keyword>